<keyword evidence="3" id="KW-1185">Reference proteome</keyword>
<dbReference type="EMBL" id="JBHSWN010000001">
    <property type="protein sequence ID" value="MFC6789053.1"/>
    <property type="molecule type" value="Genomic_DNA"/>
</dbReference>
<organism evidence="2 3">
    <name type="scientific">Methylobacterium komagatae</name>
    <dbReference type="NCBI Taxonomy" id="374425"/>
    <lineage>
        <taxon>Bacteria</taxon>
        <taxon>Pseudomonadati</taxon>
        <taxon>Pseudomonadota</taxon>
        <taxon>Alphaproteobacteria</taxon>
        <taxon>Hyphomicrobiales</taxon>
        <taxon>Methylobacteriaceae</taxon>
        <taxon>Methylobacterium</taxon>
    </lineage>
</organism>
<evidence type="ECO:0000313" key="2">
    <source>
        <dbReference type="EMBL" id="MFC6789053.1"/>
    </source>
</evidence>
<dbReference type="Proteomes" id="UP001596292">
    <property type="component" value="Unassembled WGS sequence"/>
</dbReference>
<dbReference type="RefSeq" id="WP_378967682.1">
    <property type="nucleotide sequence ID" value="NZ_JBHSWN010000001.1"/>
</dbReference>
<evidence type="ECO:0000313" key="3">
    <source>
        <dbReference type="Proteomes" id="UP001596292"/>
    </source>
</evidence>
<accession>A0ABW2BF75</accession>
<sequence>MTDLNALAGANEPGRPHEPPSFWVRARVERPRRHQDGVLLELRAVDPGRPGRLTAFMTGDFIREVQTATGILLDPSTIFGEHQLKLTVTAEPRGDLSAQAAGLVRDTFLSDWAEQDAAIRDGLEADCIWDRQHNLPAPNRLRRVFLIEPEDAAPSAIREKLERWWEHGIIELIRHPVAFEEAGSVAALEEAIGCAYDQYEWGTLDLVIIAPGTGFAFRALSDEGLLRRIAVLPVPVVMRKAGAPTLLDTMAHRCFDGPDEILAFLTGILREEVRVANTPRLAAIAEMIEPASARRMTPAFHGPLFD</sequence>
<protein>
    <submittedName>
        <fullName evidence="2">Uncharacterized protein</fullName>
    </submittedName>
</protein>
<proteinExistence type="predicted"/>
<feature type="region of interest" description="Disordered" evidence="1">
    <location>
        <begin position="1"/>
        <end position="21"/>
    </location>
</feature>
<gene>
    <name evidence="2" type="ORF">ACFQE0_05055</name>
</gene>
<name>A0ABW2BF75_9HYPH</name>
<evidence type="ECO:0000256" key="1">
    <source>
        <dbReference type="SAM" id="MobiDB-lite"/>
    </source>
</evidence>
<reference evidence="3" key="1">
    <citation type="journal article" date="2019" name="Int. J. Syst. Evol. Microbiol.">
        <title>The Global Catalogue of Microorganisms (GCM) 10K type strain sequencing project: providing services to taxonomists for standard genome sequencing and annotation.</title>
        <authorList>
            <consortium name="The Broad Institute Genomics Platform"/>
            <consortium name="The Broad Institute Genome Sequencing Center for Infectious Disease"/>
            <person name="Wu L."/>
            <person name="Ma J."/>
        </authorList>
    </citation>
    <scope>NUCLEOTIDE SEQUENCE [LARGE SCALE GENOMIC DNA]</scope>
    <source>
        <strain evidence="3">CCUG 48316</strain>
    </source>
</reference>
<comment type="caution">
    <text evidence="2">The sequence shown here is derived from an EMBL/GenBank/DDBJ whole genome shotgun (WGS) entry which is preliminary data.</text>
</comment>